<feature type="domain" description="N-acetyltransferase" evidence="3">
    <location>
        <begin position="1"/>
        <end position="154"/>
    </location>
</feature>
<dbReference type="Pfam" id="PF00583">
    <property type="entry name" value="Acetyltransf_1"/>
    <property type="match status" value="1"/>
</dbReference>
<reference evidence="5" key="1">
    <citation type="submission" date="2016-10" db="EMBL/GenBank/DDBJ databases">
        <authorList>
            <person name="Varghese N."/>
            <person name="Submissions S."/>
        </authorList>
    </citation>
    <scope>NUCLEOTIDE SEQUENCE [LARGE SCALE GENOMIC DNA]</scope>
    <source>
        <strain evidence="5">CGMCC 4.6856</strain>
    </source>
</reference>
<dbReference type="InterPro" id="IPR016181">
    <property type="entry name" value="Acyl_CoA_acyltransferase"/>
</dbReference>
<gene>
    <name evidence="4" type="ORF">SAMN05421756_102180</name>
</gene>
<dbReference type="InterPro" id="IPR050832">
    <property type="entry name" value="Bact_Acetyltransf"/>
</dbReference>
<evidence type="ECO:0000256" key="1">
    <source>
        <dbReference type="ARBA" id="ARBA00022679"/>
    </source>
</evidence>
<organism evidence="4 5">
    <name type="scientific">Microlunatus flavus</name>
    <dbReference type="NCBI Taxonomy" id="1036181"/>
    <lineage>
        <taxon>Bacteria</taxon>
        <taxon>Bacillati</taxon>
        <taxon>Actinomycetota</taxon>
        <taxon>Actinomycetes</taxon>
        <taxon>Propionibacteriales</taxon>
        <taxon>Propionibacteriaceae</taxon>
        <taxon>Microlunatus</taxon>
    </lineage>
</organism>
<dbReference type="EMBL" id="FOFA01000002">
    <property type="protein sequence ID" value="SEP99591.1"/>
    <property type="molecule type" value="Genomic_DNA"/>
</dbReference>
<dbReference type="PANTHER" id="PTHR43877:SF2">
    <property type="entry name" value="AMINOALKYLPHOSPHONATE N-ACETYLTRANSFERASE-RELATED"/>
    <property type="match status" value="1"/>
</dbReference>
<evidence type="ECO:0000313" key="5">
    <source>
        <dbReference type="Proteomes" id="UP000198504"/>
    </source>
</evidence>
<keyword evidence="5" id="KW-1185">Reference proteome</keyword>
<name>A0A1H9CEW5_9ACTN</name>
<evidence type="ECO:0000313" key="4">
    <source>
        <dbReference type="EMBL" id="SEP99591.1"/>
    </source>
</evidence>
<dbReference type="RefSeq" id="WP_091178098.1">
    <property type="nucleotide sequence ID" value="NZ_FOFA01000002.1"/>
</dbReference>
<dbReference type="PANTHER" id="PTHR43877">
    <property type="entry name" value="AMINOALKYLPHOSPHONATE N-ACETYLTRANSFERASE-RELATED-RELATED"/>
    <property type="match status" value="1"/>
</dbReference>
<sequence>MEVVALGPDDWRRWRALRLAALADAPHAFGSTLAGALAADAEAWWRARLTTVAHNLVVVRDGVDVAMASLAVTDDEAELISMWVAPGARGRGAADRAVEAVLGLAREVRPGRPVVLSVYADNAAALRLYARHGFVDVGVSPDDERERRMVRHATPRAG</sequence>
<keyword evidence="1 4" id="KW-0808">Transferase</keyword>
<keyword evidence="2" id="KW-0012">Acyltransferase</keyword>
<dbReference type="AlphaFoldDB" id="A0A1H9CEW5"/>
<dbReference type="OrthoDB" id="9799092at2"/>
<evidence type="ECO:0000259" key="3">
    <source>
        <dbReference type="PROSITE" id="PS51186"/>
    </source>
</evidence>
<accession>A0A1H9CEW5</accession>
<dbReference type="Gene3D" id="3.40.630.30">
    <property type="match status" value="1"/>
</dbReference>
<dbReference type="InterPro" id="IPR000182">
    <property type="entry name" value="GNAT_dom"/>
</dbReference>
<proteinExistence type="predicted"/>
<dbReference type="PROSITE" id="PS51186">
    <property type="entry name" value="GNAT"/>
    <property type="match status" value="1"/>
</dbReference>
<protein>
    <submittedName>
        <fullName evidence="4">Acetyltransferase (GNAT) family protein</fullName>
    </submittedName>
</protein>
<evidence type="ECO:0000256" key="2">
    <source>
        <dbReference type="ARBA" id="ARBA00023315"/>
    </source>
</evidence>
<dbReference type="CDD" id="cd04301">
    <property type="entry name" value="NAT_SF"/>
    <property type="match status" value="1"/>
</dbReference>
<dbReference type="SUPFAM" id="SSF55729">
    <property type="entry name" value="Acyl-CoA N-acyltransferases (Nat)"/>
    <property type="match status" value="1"/>
</dbReference>
<dbReference type="Proteomes" id="UP000198504">
    <property type="component" value="Unassembled WGS sequence"/>
</dbReference>
<dbReference type="GO" id="GO:0016747">
    <property type="term" value="F:acyltransferase activity, transferring groups other than amino-acyl groups"/>
    <property type="evidence" value="ECO:0007669"/>
    <property type="project" value="InterPro"/>
</dbReference>
<dbReference type="STRING" id="1036181.SAMN05421756_102180"/>